<comment type="caution">
    <text evidence="8">The sequence shown here is derived from an EMBL/GenBank/DDBJ whole genome shotgun (WGS) entry which is preliminary data.</text>
</comment>
<dbReference type="PANTHER" id="PTHR46651:SF1">
    <property type="entry name" value="SMALL MUTS RELATED FAMILY PROTEIN"/>
    <property type="match status" value="1"/>
</dbReference>
<dbReference type="PANTHER" id="PTHR46651">
    <property type="entry name" value="POLYADENYLATE-BINDING PROTEIN-INTERACTING PROTEIN 7"/>
    <property type="match status" value="1"/>
</dbReference>
<dbReference type="InterPro" id="IPR002625">
    <property type="entry name" value="Smr_dom"/>
</dbReference>
<feature type="zinc finger region" description="C3H1-type" evidence="4">
    <location>
        <begin position="503"/>
        <end position="530"/>
    </location>
</feature>
<name>A0A1M2VPW2_TRAPU</name>
<evidence type="ECO:0000259" key="6">
    <source>
        <dbReference type="PROSITE" id="PS50103"/>
    </source>
</evidence>
<dbReference type="SUPFAM" id="SSF160443">
    <property type="entry name" value="SMR domain-like"/>
    <property type="match status" value="1"/>
</dbReference>
<dbReference type="PROSITE" id="PS50828">
    <property type="entry name" value="SMR"/>
    <property type="match status" value="1"/>
</dbReference>
<feature type="domain" description="Smr" evidence="7">
    <location>
        <begin position="788"/>
        <end position="869"/>
    </location>
</feature>
<evidence type="ECO:0000256" key="4">
    <source>
        <dbReference type="PROSITE-ProRule" id="PRU00723"/>
    </source>
</evidence>
<dbReference type="Pfam" id="PF14608">
    <property type="entry name" value="zf-CCCH_2"/>
    <property type="match status" value="1"/>
</dbReference>
<sequence length="872" mass="94419">MATALGPPAISFLRPTSSLSSFSDSGSVHNDHEHSGLPRFPHMRAQLAAIARQYKPDGYGDAEGDVSAVSSSFVSRVVGLLDGEREDDVKSLLKDTFGPSIPEDELEQHVLDLMHKHRDDIDNVPFLFLTPTRRPISRPSSRASTHSARLIPNRPDTPNSAPSSPLAMIFRRPHTPLTSPLGIQAQSNSYISARSESPGASPIFTHAQFAVSLPSSPMSSPRLLNAKASEFRPIPRPLSAASSNPGSLAALRADTPSPDMWAPPSRPTSKLAIAAPLTPDNSLLPRAFTPTSSLRSSMRPDEHDDDDDPFDPFAARPIPRSFHSSTSDDLLWANSPISSSSLSADDMPFHHVFGGTMDYDAPPKQKQDDDMDPEVAAMLTDGMTPFDVLSSVFGATLAPSELEEALAANGYDFERAMTWLVDRSLTNHPAPSQPRVQSVGNRVMVVQRDGQSGIRGGRAAFHGPQGRNGGRFVNGRPAPGGNRVCRYFLAGECLRADCRFSHDLERALCRFWLRGTCAKGETCEFLHHLPQEIDVSGLNGAMSRMDIHGGQQETNASAPLDEFPSLNHAIGSNNNRRGGHGLGRGDSSFDPSRTRFAAAVKRPAPQSQIPKDPATLAARREAMGSSAEPLHPNTAIVAPKPSPRIKLKSPSLLPTLPTGEAVNKLYMTYRERALRLGAARNACLSRAADAWRRGDGAAAKRFSREGHDLNAKMAAEMVEAAGKLVRERARLAEQAARARDVTWSDDPGDRSVRGRICGAGLGITLGIASQTNSGETKLTPEERTEAMLDLHGLHAAEATEVLEEFLLALEREHFYGLAFLIVGEEKHTGTQDPARGASKTRLATGVREWLHMWGYPWSERDGVICVDPLTHG</sequence>
<evidence type="ECO:0000313" key="9">
    <source>
        <dbReference type="Proteomes" id="UP000184267"/>
    </source>
</evidence>
<feature type="region of interest" description="Disordered" evidence="5">
    <location>
        <begin position="570"/>
        <end position="589"/>
    </location>
</feature>
<dbReference type="Gene3D" id="4.10.1000.10">
    <property type="entry name" value="Zinc finger, CCCH-type"/>
    <property type="match status" value="1"/>
</dbReference>
<proteinExistence type="predicted"/>
<dbReference type="PROSITE" id="PS50103">
    <property type="entry name" value="ZF_C3H1"/>
    <property type="match status" value="2"/>
</dbReference>
<dbReference type="OrthoDB" id="3247158at2759"/>
<feature type="compositionally biased region" description="Low complexity" evidence="5">
    <location>
        <begin position="135"/>
        <end position="145"/>
    </location>
</feature>
<dbReference type="SMART" id="SM00356">
    <property type="entry name" value="ZnF_C3H1"/>
    <property type="match status" value="2"/>
</dbReference>
<feature type="compositionally biased region" description="Low complexity" evidence="5">
    <location>
        <begin position="17"/>
        <end position="27"/>
    </location>
</feature>
<keyword evidence="3 4" id="KW-0862">Zinc</keyword>
<feature type="region of interest" description="Disordered" evidence="5">
    <location>
        <begin position="624"/>
        <end position="643"/>
    </location>
</feature>
<reference evidence="8 9" key="1">
    <citation type="submission" date="2016-10" db="EMBL/GenBank/DDBJ databases">
        <title>Genome sequence of the basidiomycete white-rot fungus Trametes pubescens.</title>
        <authorList>
            <person name="Makela M.R."/>
            <person name="Granchi Z."/>
            <person name="Peng M."/>
            <person name="De Vries R.P."/>
            <person name="Grigoriev I."/>
            <person name="Riley R."/>
            <person name="Hilden K."/>
        </authorList>
    </citation>
    <scope>NUCLEOTIDE SEQUENCE [LARGE SCALE GENOMIC DNA]</scope>
    <source>
        <strain evidence="8 9">FBCC735</strain>
    </source>
</reference>
<feature type="domain" description="C3H1-type" evidence="6">
    <location>
        <begin position="503"/>
        <end position="530"/>
    </location>
</feature>
<dbReference type="Pfam" id="PF08590">
    <property type="entry name" value="DUF1771"/>
    <property type="match status" value="1"/>
</dbReference>
<gene>
    <name evidence="8" type="ORF">TRAPUB_13894</name>
</gene>
<evidence type="ECO:0000256" key="5">
    <source>
        <dbReference type="SAM" id="MobiDB-lite"/>
    </source>
</evidence>
<evidence type="ECO:0000256" key="1">
    <source>
        <dbReference type="ARBA" id="ARBA00022723"/>
    </source>
</evidence>
<feature type="zinc finger region" description="C3H1-type" evidence="4">
    <location>
        <begin position="479"/>
        <end position="502"/>
    </location>
</feature>
<dbReference type="Pfam" id="PF00642">
    <property type="entry name" value="zf-CCCH"/>
    <property type="match status" value="1"/>
</dbReference>
<dbReference type="GO" id="GO:0008270">
    <property type="term" value="F:zinc ion binding"/>
    <property type="evidence" value="ECO:0007669"/>
    <property type="project" value="UniProtKB-KW"/>
</dbReference>
<dbReference type="STRING" id="154538.A0A1M2VPW2"/>
<accession>A0A1M2VPW2</accession>
<keyword evidence="2 4" id="KW-0863">Zinc-finger</keyword>
<keyword evidence="1 4" id="KW-0479">Metal-binding</keyword>
<dbReference type="OMA" id="YMAYRSR"/>
<dbReference type="InterPro" id="IPR053242">
    <property type="entry name" value="PAM2-like_domain"/>
</dbReference>
<dbReference type="InterPro" id="IPR036855">
    <property type="entry name" value="Znf_CCCH_sf"/>
</dbReference>
<feature type="region of interest" description="Disordered" evidence="5">
    <location>
        <begin position="454"/>
        <end position="475"/>
    </location>
</feature>
<dbReference type="InterPro" id="IPR013899">
    <property type="entry name" value="DUF1771"/>
</dbReference>
<feature type="region of interest" description="Disordered" evidence="5">
    <location>
        <begin position="280"/>
        <end position="327"/>
    </location>
</feature>
<organism evidence="8 9">
    <name type="scientific">Trametes pubescens</name>
    <name type="common">White-rot fungus</name>
    <dbReference type="NCBI Taxonomy" id="154538"/>
    <lineage>
        <taxon>Eukaryota</taxon>
        <taxon>Fungi</taxon>
        <taxon>Dikarya</taxon>
        <taxon>Basidiomycota</taxon>
        <taxon>Agaricomycotina</taxon>
        <taxon>Agaricomycetes</taxon>
        <taxon>Polyporales</taxon>
        <taxon>Polyporaceae</taxon>
        <taxon>Trametes</taxon>
    </lineage>
</organism>
<dbReference type="Gene3D" id="3.30.1370.110">
    <property type="match status" value="1"/>
</dbReference>
<dbReference type="AlphaFoldDB" id="A0A1M2VPW2"/>
<evidence type="ECO:0000313" key="8">
    <source>
        <dbReference type="EMBL" id="OJT09641.1"/>
    </source>
</evidence>
<feature type="region of interest" description="Disordered" evidence="5">
    <location>
        <begin position="237"/>
        <end position="267"/>
    </location>
</feature>
<dbReference type="Proteomes" id="UP000184267">
    <property type="component" value="Unassembled WGS sequence"/>
</dbReference>
<evidence type="ECO:0000256" key="2">
    <source>
        <dbReference type="ARBA" id="ARBA00022771"/>
    </source>
</evidence>
<evidence type="ECO:0000259" key="7">
    <source>
        <dbReference type="PROSITE" id="PS50828"/>
    </source>
</evidence>
<dbReference type="InterPro" id="IPR036063">
    <property type="entry name" value="Smr_dom_sf"/>
</dbReference>
<dbReference type="InterPro" id="IPR000571">
    <property type="entry name" value="Znf_CCCH"/>
</dbReference>
<dbReference type="SMART" id="SM01162">
    <property type="entry name" value="DUF1771"/>
    <property type="match status" value="1"/>
</dbReference>
<feature type="region of interest" description="Disordered" evidence="5">
    <location>
        <begin position="1"/>
        <end position="38"/>
    </location>
</feature>
<evidence type="ECO:0000256" key="3">
    <source>
        <dbReference type="ARBA" id="ARBA00022833"/>
    </source>
</evidence>
<feature type="region of interest" description="Disordered" evidence="5">
    <location>
        <begin position="135"/>
        <end position="167"/>
    </location>
</feature>
<feature type="domain" description="C3H1-type" evidence="6">
    <location>
        <begin position="479"/>
        <end position="502"/>
    </location>
</feature>
<protein>
    <submittedName>
        <fullName evidence="8">Zinc finger CCCH domain-containing protein 6</fullName>
    </submittedName>
</protein>
<dbReference type="SUPFAM" id="SSF90229">
    <property type="entry name" value="CCCH zinc finger"/>
    <property type="match status" value="1"/>
</dbReference>
<keyword evidence="9" id="KW-1185">Reference proteome</keyword>
<dbReference type="EMBL" id="MNAD01000894">
    <property type="protein sequence ID" value="OJT09641.1"/>
    <property type="molecule type" value="Genomic_DNA"/>
</dbReference>